<dbReference type="RefSeq" id="WP_012034619.1">
    <property type="nucleotide sequence ID" value="NC_009464.1"/>
</dbReference>
<dbReference type="PANTHER" id="PTHR34386:SF1">
    <property type="entry name" value="GLUTAREDOXIN-LIKE PROTEIN NRDH"/>
    <property type="match status" value="1"/>
</dbReference>
<evidence type="ECO:0000313" key="3">
    <source>
        <dbReference type="Proteomes" id="UP000000663"/>
    </source>
</evidence>
<dbReference type="AlphaFoldDB" id="Q0W0W7"/>
<dbReference type="PROSITE" id="PS51353">
    <property type="entry name" value="ARSC"/>
    <property type="match status" value="1"/>
</dbReference>
<name>Q0W0W7_METAR</name>
<sequence length="78" mass="8972">MKNIRIYSKPLCQDCNRAKAFLKDKGIKFEDIDIQKNKPAHEEMVQQYGVDVCPVIVIDDQVMVGFNPPKINKLLSDH</sequence>
<gene>
    <name evidence="2" type="ORF">RRC231</name>
</gene>
<dbReference type="InterPro" id="IPR002109">
    <property type="entry name" value="Glutaredoxin"/>
</dbReference>
<proteinExistence type="predicted"/>
<dbReference type="InterPro" id="IPR006660">
    <property type="entry name" value="Arsenate_reductase-like"/>
</dbReference>
<accession>Q0W0W7</accession>
<evidence type="ECO:0000313" key="2">
    <source>
        <dbReference type="EMBL" id="CAJ37976.1"/>
    </source>
</evidence>
<dbReference type="InterPro" id="IPR051548">
    <property type="entry name" value="Grx-like_ET"/>
</dbReference>
<dbReference type="STRING" id="351160.RRC231"/>
<dbReference type="GeneID" id="5145362"/>
<dbReference type="PANTHER" id="PTHR34386">
    <property type="entry name" value="GLUTAREDOXIN"/>
    <property type="match status" value="1"/>
</dbReference>
<dbReference type="CDD" id="cd02976">
    <property type="entry name" value="NrdH"/>
    <property type="match status" value="1"/>
</dbReference>
<dbReference type="SUPFAM" id="SSF52833">
    <property type="entry name" value="Thioredoxin-like"/>
    <property type="match status" value="1"/>
</dbReference>
<dbReference type="OrthoDB" id="197796at2157"/>
<dbReference type="Pfam" id="PF00462">
    <property type="entry name" value="Glutaredoxin"/>
    <property type="match status" value="1"/>
</dbReference>
<protein>
    <submittedName>
        <fullName evidence="2">Glutaredoxin-like protein</fullName>
    </submittedName>
</protein>
<feature type="domain" description="Glutaredoxin" evidence="1">
    <location>
        <begin position="5"/>
        <end position="62"/>
    </location>
</feature>
<dbReference type="GO" id="GO:0009055">
    <property type="term" value="F:electron transfer activity"/>
    <property type="evidence" value="ECO:0007669"/>
    <property type="project" value="TreeGrafter"/>
</dbReference>
<keyword evidence="3" id="KW-1185">Reference proteome</keyword>
<dbReference type="EMBL" id="AM114193">
    <property type="protein sequence ID" value="CAJ37976.1"/>
    <property type="molecule type" value="Genomic_DNA"/>
</dbReference>
<organism evidence="2 3">
    <name type="scientific">Methanocella arvoryzae (strain DSM 22066 / NBRC 105507 / MRE50)</name>
    <dbReference type="NCBI Taxonomy" id="351160"/>
    <lineage>
        <taxon>Archaea</taxon>
        <taxon>Methanobacteriati</taxon>
        <taxon>Methanobacteriota</taxon>
        <taxon>Stenosarchaea group</taxon>
        <taxon>Methanomicrobia</taxon>
        <taxon>Methanocellales</taxon>
        <taxon>Methanocellaceae</taxon>
        <taxon>Methanocella</taxon>
    </lineage>
</organism>
<evidence type="ECO:0000259" key="1">
    <source>
        <dbReference type="Pfam" id="PF00462"/>
    </source>
</evidence>
<dbReference type="PROSITE" id="PS51354">
    <property type="entry name" value="GLUTAREDOXIN_2"/>
    <property type="match status" value="1"/>
</dbReference>
<dbReference type="Gene3D" id="3.40.30.10">
    <property type="entry name" value="Glutaredoxin"/>
    <property type="match status" value="1"/>
</dbReference>
<dbReference type="GO" id="GO:0045454">
    <property type="term" value="P:cell redox homeostasis"/>
    <property type="evidence" value="ECO:0007669"/>
    <property type="project" value="TreeGrafter"/>
</dbReference>
<dbReference type="KEGG" id="rci:RRC231"/>
<reference evidence="2 3" key="1">
    <citation type="journal article" date="2006" name="Science">
        <title>Genome of rice cluster I archaea -- the key methane producers in the rice rhizosphere.</title>
        <authorList>
            <person name="Erkel C."/>
            <person name="Kube M."/>
            <person name="Reinhardt R."/>
            <person name="Liesack W."/>
        </authorList>
    </citation>
    <scope>NUCLEOTIDE SEQUENCE [LARGE SCALE GENOMIC DNA]</scope>
    <source>
        <strain evidence="3">DSM 22066 / NBRC 105507 / MRE50</strain>
    </source>
</reference>
<dbReference type="eggNOG" id="arCOG01297">
    <property type="taxonomic scope" value="Archaea"/>
</dbReference>
<dbReference type="Proteomes" id="UP000000663">
    <property type="component" value="Chromosome"/>
</dbReference>
<dbReference type="InterPro" id="IPR036249">
    <property type="entry name" value="Thioredoxin-like_sf"/>
</dbReference>